<evidence type="ECO:0000256" key="2">
    <source>
        <dbReference type="ARBA" id="ARBA00022692"/>
    </source>
</evidence>
<dbReference type="SUPFAM" id="SSF90123">
    <property type="entry name" value="ABC transporter transmembrane region"/>
    <property type="match status" value="2"/>
</dbReference>
<dbReference type="InterPro" id="IPR039421">
    <property type="entry name" value="Type_1_exporter"/>
</dbReference>
<feature type="region of interest" description="Disordered" evidence="7">
    <location>
        <begin position="937"/>
        <end position="984"/>
    </location>
</feature>
<dbReference type="PROSITE" id="PS00211">
    <property type="entry name" value="ABC_TRANSPORTER_1"/>
    <property type="match status" value="1"/>
</dbReference>
<proteinExistence type="predicted"/>
<dbReference type="SUPFAM" id="SSF52540">
    <property type="entry name" value="P-loop containing nucleoside triphosphate hydrolases"/>
    <property type="match status" value="2"/>
</dbReference>
<evidence type="ECO:0000256" key="4">
    <source>
        <dbReference type="ARBA" id="ARBA00022840"/>
    </source>
</evidence>
<dbReference type="RefSeq" id="WP_326071859.1">
    <property type="nucleotide sequence ID" value="NZ_JARLKY010000023.1"/>
</dbReference>
<dbReference type="CDD" id="cd18585">
    <property type="entry name" value="ABC_6TM_CydC"/>
    <property type="match status" value="1"/>
</dbReference>
<feature type="transmembrane region" description="Helical" evidence="8">
    <location>
        <begin position="44"/>
        <end position="67"/>
    </location>
</feature>
<dbReference type="Proteomes" id="UP001338137">
    <property type="component" value="Unassembled WGS sequence"/>
</dbReference>
<evidence type="ECO:0000313" key="11">
    <source>
        <dbReference type="EMBL" id="MEC0227544.1"/>
    </source>
</evidence>
<evidence type="ECO:0000256" key="7">
    <source>
        <dbReference type="SAM" id="MobiDB-lite"/>
    </source>
</evidence>
<name>A0ABU6G449_9BACL</name>
<evidence type="ECO:0000256" key="1">
    <source>
        <dbReference type="ARBA" id="ARBA00004651"/>
    </source>
</evidence>
<comment type="subcellular location">
    <subcellularLocation>
        <location evidence="1">Cell membrane</location>
        <topology evidence="1">Multi-pass membrane protein</topology>
    </subcellularLocation>
</comment>
<dbReference type="InterPro" id="IPR017871">
    <property type="entry name" value="ABC_transporter-like_CS"/>
</dbReference>
<sequence length="1246" mass="137455">MMKKLLLKVPGTMQLFAICIGLGLAGGTLIIVEASYLAQIVNGAFMKGLGLAALLPVLVVLLGWIGLRAAIQMASDYVSSHMALRIKSDLRIRLLQKIADLGPNYAKGERSGELISTVYEGVEQLETYLARYLPQMALSMLIPAAVFCFVAGLDWLSALVLAVTFPLLIIFMILVGMAAKSKAQKQFKTLGRLGGHFLDILRGLPTLQIFNRSRAQIEIISRISEEYRKTTMGTLRLAFLSAFVMELFATLSTAIVAVFLGLRLIAGEIGFEHAFLVLLLTPEFYVPVRALGTQFHASTNGMAAAARIMDILETESPGWTEREDSRHPLWNAKGYRIEFQGIDLTYPGEKRTAISNVSFTLEPGERVAVIGPSGSGKSSLLDVLQGFIRPTEGRILVDGIELSELSMTWWREQLSTVNQNPRLYHGTLKENLIMGCGDVAETDMTASLQASGVDFIDKLPQGDQTMMGESVRLSGGQVQRIAIARALLKQAPILLLDEPTSGLDLLHEAVVRHGLNEQLQDRMSITVAHRLETVQNADRIIVMENGRIAEIGTPDGLLAAGGLYARMMEANRSAHSEAFLNVAEAHGSSEDAETEAVSHVASRPASNEQERFSHRSGTFLRMLEFVRPYKGRTALAVLLGCLTIGANMGLMGTSGYLIAQAALRPESVLMLWIPIVGVRFFGLSRGVFRYFERLVSHDLTFRILHRIRVWLYERLEPNGVKLLEKGRSGELLHAVIGDVEQLQNVYLRVLAPPLVAMLTGLLGCIVMAAHQVELAILLACMLGLAGIGIPWLSARCAKSHGEAIVQARADMYAETADLIAGIKDLIVYGRVNERVLRIDEIQARSNIYQTNQHKVAAYASGGMLAAAHLAMWLVLAASVYFVSRGQLEGIAIPALVMVTLACFEAVMPLPTAFQSMGLTLSSADRLFRLADENQIDEENQINEKNQIDEKNQNNEKNQIDEKNHKTEEISLSEPAATREGNGSLKDDWTTSIRGLSFQYGPEEPYAIRDLSMTLKRGTMTAIVGESGAGKSTLLHLLLKLRAYTEGSVTMNGTEIRDLPAAFVRSEFAVVSQNVHLFNASVNANLRLSCPEATEDELREATRLAQIDDTIEQFPNGYETMIGEMGSLLSGGERQRLALARALLRKSPAVLFDEPATGLDALTEKAIWSNLDMLLKDKAVLWITHKLTGLERMNEIIVMHEGCVQERGTHSELLQRQGYYYRLWQLEQEKDWQHIHVNEPHEVHEMV</sequence>
<dbReference type="Gene3D" id="1.20.1560.10">
    <property type="entry name" value="ABC transporter type 1, transmembrane domain"/>
    <property type="match status" value="2"/>
</dbReference>
<feature type="transmembrane region" description="Helical" evidence="8">
    <location>
        <begin position="774"/>
        <end position="792"/>
    </location>
</feature>
<feature type="transmembrane region" description="Helical" evidence="8">
    <location>
        <begin position="669"/>
        <end position="688"/>
    </location>
</feature>
<organism evidence="11 12">
    <name type="scientific">Paenibacillus alba</name>
    <dbReference type="NCBI Taxonomy" id="1197127"/>
    <lineage>
        <taxon>Bacteria</taxon>
        <taxon>Bacillati</taxon>
        <taxon>Bacillota</taxon>
        <taxon>Bacilli</taxon>
        <taxon>Bacillales</taxon>
        <taxon>Paenibacillaceae</taxon>
        <taxon>Paenibacillus</taxon>
    </lineage>
</organism>
<dbReference type="PANTHER" id="PTHR24221">
    <property type="entry name" value="ATP-BINDING CASSETTE SUB-FAMILY B"/>
    <property type="match status" value="1"/>
</dbReference>
<gene>
    <name evidence="11" type="primary">cydD</name>
    <name evidence="11" type="ORF">P4I72_10455</name>
</gene>
<dbReference type="SMART" id="SM00382">
    <property type="entry name" value="AAA"/>
    <property type="match status" value="2"/>
</dbReference>
<evidence type="ECO:0000259" key="9">
    <source>
        <dbReference type="PROSITE" id="PS50893"/>
    </source>
</evidence>
<dbReference type="EMBL" id="JARLKY010000023">
    <property type="protein sequence ID" value="MEC0227544.1"/>
    <property type="molecule type" value="Genomic_DNA"/>
</dbReference>
<feature type="transmembrane region" description="Helical" evidence="8">
    <location>
        <begin position="745"/>
        <end position="768"/>
    </location>
</feature>
<keyword evidence="6 8" id="KW-0472">Membrane</keyword>
<protein>
    <submittedName>
        <fullName evidence="11">Thiol reductant ABC exporter subunit CydD</fullName>
    </submittedName>
</protein>
<dbReference type="CDD" id="cd18584">
    <property type="entry name" value="ABC_6TM_AarD_CydD"/>
    <property type="match status" value="1"/>
</dbReference>
<dbReference type="PROSITE" id="PS50929">
    <property type="entry name" value="ABC_TM1F"/>
    <property type="match status" value="2"/>
</dbReference>
<dbReference type="InterPro" id="IPR003593">
    <property type="entry name" value="AAA+_ATPase"/>
</dbReference>
<keyword evidence="3" id="KW-0547">Nucleotide-binding</keyword>
<evidence type="ECO:0000256" key="5">
    <source>
        <dbReference type="ARBA" id="ARBA00022989"/>
    </source>
</evidence>
<dbReference type="PANTHER" id="PTHR24221:SF590">
    <property type="entry name" value="COMPONENT LINKED WITH THE ASSEMBLY OF CYTOCHROME' TRANSPORT TRANSMEMBRANE ATP-BINDING PROTEIN ABC TRANSPORTER CYDD-RELATED"/>
    <property type="match status" value="1"/>
</dbReference>
<dbReference type="Pfam" id="PF00005">
    <property type="entry name" value="ABC_tran"/>
    <property type="match status" value="2"/>
</dbReference>
<feature type="transmembrane region" description="Helical" evidence="8">
    <location>
        <begin position="635"/>
        <end position="657"/>
    </location>
</feature>
<dbReference type="InterPro" id="IPR011527">
    <property type="entry name" value="ABC1_TM_dom"/>
</dbReference>
<feature type="transmembrane region" description="Helical" evidence="8">
    <location>
        <begin position="889"/>
        <end position="907"/>
    </location>
</feature>
<dbReference type="InterPro" id="IPR014223">
    <property type="entry name" value="ABC_CydC/D"/>
</dbReference>
<feature type="transmembrane region" description="Helical" evidence="8">
    <location>
        <begin position="237"/>
        <end position="262"/>
    </location>
</feature>
<dbReference type="NCBIfam" id="TIGR02868">
    <property type="entry name" value="CydC"/>
    <property type="match status" value="1"/>
</dbReference>
<feature type="transmembrane region" description="Helical" evidence="8">
    <location>
        <begin position="855"/>
        <end position="883"/>
    </location>
</feature>
<reference evidence="11 12" key="1">
    <citation type="submission" date="2023-03" db="EMBL/GenBank/DDBJ databases">
        <title>Bacillus Genome Sequencing.</title>
        <authorList>
            <person name="Dunlap C."/>
        </authorList>
    </citation>
    <scope>NUCLEOTIDE SEQUENCE [LARGE SCALE GENOMIC DNA]</scope>
    <source>
        <strain evidence="11 12">BD-533</strain>
    </source>
</reference>
<feature type="transmembrane region" description="Helical" evidence="8">
    <location>
        <begin position="159"/>
        <end position="179"/>
    </location>
</feature>
<keyword evidence="4" id="KW-0067">ATP-binding</keyword>
<dbReference type="PROSITE" id="PS50893">
    <property type="entry name" value="ABC_TRANSPORTER_2"/>
    <property type="match status" value="2"/>
</dbReference>
<keyword evidence="12" id="KW-1185">Reference proteome</keyword>
<dbReference type="InterPro" id="IPR003439">
    <property type="entry name" value="ABC_transporter-like_ATP-bd"/>
</dbReference>
<feature type="domain" description="ABC transmembrane type-1" evidence="10">
    <location>
        <begin position="634"/>
        <end position="921"/>
    </location>
</feature>
<evidence type="ECO:0000256" key="3">
    <source>
        <dbReference type="ARBA" id="ARBA00022741"/>
    </source>
</evidence>
<dbReference type="InterPro" id="IPR036640">
    <property type="entry name" value="ABC1_TM_sf"/>
</dbReference>
<comment type="caution">
    <text evidence="11">The sequence shown here is derived from an EMBL/GenBank/DDBJ whole genome shotgun (WGS) entry which is preliminary data.</text>
</comment>
<evidence type="ECO:0000313" key="12">
    <source>
        <dbReference type="Proteomes" id="UP001338137"/>
    </source>
</evidence>
<feature type="domain" description="ABC transporter" evidence="9">
    <location>
        <begin position="339"/>
        <end position="570"/>
    </location>
</feature>
<feature type="transmembrane region" description="Helical" evidence="8">
    <location>
        <begin position="12"/>
        <end position="32"/>
    </location>
</feature>
<dbReference type="Pfam" id="PF00664">
    <property type="entry name" value="ABC_membrane"/>
    <property type="match status" value="2"/>
</dbReference>
<dbReference type="InterPro" id="IPR027417">
    <property type="entry name" value="P-loop_NTPase"/>
</dbReference>
<feature type="domain" description="ABC transmembrane type-1" evidence="10">
    <location>
        <begin position="17"/>
        <end position="300"/>
    </location>
</feature>
<accession>A0ABU6G449</accession>
<feature type="domain" description="ABC transporter" evidence="9">
    <location>
        <begin position="992"/>
        <end position="1225"/>
    </location>
</feature>
<keyword evidence="5 8" id="KW-1133">Transmembrane helix</keyword>
<evidence type="ECO:0000259" key="10">
    <source>
        <dbReference type="PROSITE" id="PS50929"/>
    </source>
</evidence>
<dbReference type="NCBIfam" id="TIGR02857">
    <property type="entry name" value="CydD"/>
    <property type="match status" value="1"/>
</dbReference>
<feature type="compositionally biased region" description="Basic and acidic residues" evidence="7">
    <location>
        <begin position="945"/>
        <end position="968"/>
    </location>
</feature>
<evidence type="ECO:0000256" key="8">
    <source>
        <dbReference type="SAM" id="Phobius"/>
    </source>
</evidence>
<keyword evidence="2 8" id="KW-0812">Transmembrane</keyword>
<dbReference type="Gene3D" id="3.40.50.300">
    <property type="entry name" value="P-loop containing nucleotide triphosphate hydrolases"/>
    <property type="match status" value="2"/>
</dbReference>
<evidence type="ECO:0000256" key="6">
    <source>
        <dbReference type="ARBA" id="ARBA00023136"/>
    </source>
</evidence>
<dbReference type="InterPro" id="IPR014216">
    <property type="entry name" value="ABC_transptr_CydD"/>
</dbReference>